<organism evidence="2 3">
    <name type="scientific">Thermanaerosceptrum fracticalcis</name>
    <dbReference type="NCBI Taxonomy" id="1712410"/>
    <lineage>
        <taxon>Bacteria</taxon>
        <taxon>Bacillati</taxon>
        <taxon>Bacillota</taxon>
        <taxon>Clostridia</taxon>
        <taxon>Eubacteriales</taxon>
        <taxon>Peptococcaceae</taxon>
        <taxon>Thermanaerosceptrum</taxon>
    </lineage>
</organism>
<dbReference type="EMBL" id="CP045798">
    <property type="protein sequence ID" value="QNB47766.1"/>
    <property type="molecule type" value="Genomic_DNA"/>
</dbReference>
<evidence type="ECO:0000313" key="3">
    <source>
        <dbReference type="Proteomes" id="UP000515847"/>
    </source>
</evidence>
<dbReference type="KEGG" id="tfr:BR63_16700"/>
<dbReference type="NCBIfam" id="NF041924">
    <property type="entry name" value="QatB"/>
    <property type="match status" value="1"/>
</dbReference>
<dbReference type="Proteomes" id="UP000515847">
    <property type="component" value="Chromosome"/>
</dbReference>
<evidence type="ECO:0000256" key="1">
    <source>
        <dbReference type="SAM" id="MobiDB-lite"/>
    </source>
</evidence>
<evidence type="ECO:0000313" key="2">
    <source>
        <dbReference type="EMBL" id="QNB47766.1"/>
    </source>
</evidence>
<accession>A0A7G6E6R2</accession>
<dbReference type="AlphaFoldDB" id="A0A7G6E6R2"/>
<protein>
    <submittedName>
        <fullName evidence="2">Uncharacterized protein</fullName>
    </submittedName>
</protein>
<feature type="compositionally biased region" description="Acidic residues" evidence="1">
    <location>
        <begin position="31"/>
        <end position="41"/>
    </location>
</feature>
<reference evidence="2 3" key="1">
    <citation type="journal article" date="2019" name="Front. Microbiol.">
        <title>Thermoanaerosceptrum fracticalcis gen. nov. sp. nov., a Novel Fumarate-Fermenting Microorganism From a Deep Fractured Carbonate Aquifer of the US Great Basin.</title>
        <authorList>
            <person name="Hamilton-Brehm S.D."/>
            <person name="Stewart L.E."/>
            <person name="Zavarin M."/>
            <person name="Caldwell M."/>
            <person name="Lawson P.A."/>
            <person name="Onstott T.C."/>
            <person name="Grzymski J."/>
            <person name="Neveux I."/>
            <person name="Lollar B.S."/>
            <person name="Russell C.E."/>
            <person name="Moser D.P."/>
        </authorList>
    </citation>
    <scope>NUCLEOTIDE SEQUENCE [LARGE SCALE GENOMIC DNA]</scope>
    <source>
        <strain evidence="2 3">DRI-13</strain>
    </source>
</reference>
<dbReference type="OrthoDB" id="2024989at2"/>
<sequence length="280" mass="29687">MGTSTSNPGPFDRQPLLPSWALPPDTGNDAESNDGENESPDNGDQQDNSPLPTPPVTWQMAKASMSRFASTGERNSLSRAGRDYVGAKGGRRAAAQAASTGKSVALKVGGFLSTVASAGIRTALDEIGLGHMVGRSAPEVLAALIDVLAPAGATLQEAAARKAADDVLEKLYEDYIAKTGDVTALESLDKDGITNAIEASIAGYIYNLWLDELGLSIETKAISPLQAVGLERDVRVYVRERVRLELGEQDPVSIDWNGPAGRNIIDTVFQEAYGFLEVEQ</sequence>
<proteinExistence type="predicted"/>
<gene>
    <name evidence="2" type="ORF">BR63_16700</name>
</gene>
<dbReference type="RefSeq" id="WP_153802038.1">
    <property type="nucleotide sequence ID" value="NZ_CP045798.1"/>
</dbReference>
<name>A0A7G6E6R2_THEFR</name>
<feature type="region of interest" description="Disordered" evidence="1">
    <location>
        <begin position="1"/>
        <end position="57"/>
    </location>
</feature>
<keyword evidence="3" id="KW-1185">Reference proteome</keyword>
<dbReference type="InterPro" id="IPR049675">
    <property type="entry name" value="QatB"/>
</dbReference>